<reference evidence="2" key="1">
    <citation type="submission" date="2016-10" db="EMBL/GenBank/DDBJ databases">
        <authorList>
            <person name="Varghese N."/>
            <person name="Submissions S."/>
        </authorList>
    </citation>
    <scope>NUCLEOTIDE SEQUENCE [LARGE SCALE GENOMIC DNA]</scope>
    <source>
        <strain evidence="2">LMG 2223</strain>
    </source>
</reference>
<gene>
    <name evidence="1" type="ORF">SAMN05216202_1546</name>
</gene>
<dbReference type="AlphaFoldDB" id="A0A1H2MDW6"/>
<protein>
    <submittedName>
        <fullName evidence="1">Uncharacterized protein</fullName>
    </submittedName>
</protein>
<dbReference type="Proteomes" id="UP000198600">
    <property type="component" value="Chromosome I"/>
</dbReference>
<name>A0A1H2MDW6_9PSED</name>
<sequence>MDRPNTLDFNPPFFNSLNRKGRRFVLPLETL</sequence>
<dbReference type="STRING" id="46679.SAMN05216202_1546"/>
<proteinExistence type="predicted"/>
<evidence type="ECO:0000313" key="1">
    <source>
        <dbReference type="EMBL" id="SDU91477.1"/>
    </source>
</evidence>
<accession>A0A1H2MDW6</accession>
<keyword evidence="2" id="KW-1185">Reference proteome</keyword>
<dbReference type="EMBL" id="LT629802">
    <property type="protein sequence ID" value="SDU91477.1"/>
    <property type="molecule type" value="Genomic_DNA"/>
</dbReference>
<organism evidence="1 2">
    <name type="scientific">Pseudomonas mucidolens</name>
    <dbReference type="NCBI Taxonomy" id="46679"/>
    <lineage>
        <taxon>Bacteria</taxon>
        <taxon>Pseudomonadati</taxon>
        <taxon>Pseudomonadota</taxon>
        <taxon>Gammaproteobacteria</taxon>
        <taxon>Pseudomonadales</taxon>
        <taxon>Pseudomonadaceae</taxon>
        <taxon>Pseudomonas</taxon>
    </lineage>
</organism>
<evidence type="ECO:0000313" key="2">
    <source>
        <dbReference type="Proteomes" id="UP000198600"/>
    </source>
</evidence>